<evidence type="ECO:0000313" key="3">
    <source>
        <dbReference type="EMBL" id="UFW90093.1"/>
    </source>
</evidence>
<protein>
    <submittedName>
        <fullName evidence="3">WecB/TagA/CpsF family glycosyltransferase</fullName>
    </submittedName>
</protein>
<name>A0ABY3QVQ9_9BRAD</name>
<keyword evidence="4" id="KW-1185">Reference proteome</keyword>
<dbReference type="Pfam" id="PF03808">
    <property type="entry name" value="Glyco_tran_WecG"/>
    <property type="match status" value="1"/>
</dbReference>
<keyword evidence="2" id="KW-0808">Transferase</keyword>
<evidence type="ECO:0000256" key="1">
    <source>
        <dbReference type="ARBA" id="ARBA00022676"/>
    </source>
</evidence>
<dbReference type="EMBL" id="CP088100">
    <property type="protein sequence ID" value="UFW90093.1"/>
    <property type="molecule type" value="Genomic_DNA"/>
</dbReference>
<sequence length="267" mass="29434">MGVFVNINVDVSAANCVPLSQALLVGTPVSTISLNQLLAAFETWTLDSQDRYVVFRDVHGIIAARNNAQLDLAHQTADIVAPDGMPLVWALRAAGDGPVYRVCGPDVLPAVCQHGLSRGWRHYFYGGAEGVADLLAEALVKKYPNLKIAGTQCPPFRPLTPEEDEIACAKIRAAAPDFVWVGLGTPKQEIWMGQNKGRCGGATMLGVGAAFDFHANLVRRAPSWMQRSGLEWAYRLFTEPKRLWKRYLVMAPIFVVLAAHEIIRRRW</sequence>
<reference evidence="3" key="1">
    <citation type="submission" date="2021-11" db="EMBL/GenBank/DDBJ databases">
        <title>Australian commercial rhizobial inoculants.</title>
        <authorList>
            <person name="Kohlmeier M.G."/>
            <person name="O'Hara G.W."/>
            <person name="Colombi E."/>
            <person name="Ramsay J.P."/>
            <person name="Terpolilli J."/>
        </authorList>
    </citation>
    <scope>NUCLEOTIDE SEQUENCE</scope>
    <source>
        <strain evidence="3">CC829</strain>
    </source>
</reference>
<dbReference type="NCBIfam" id="TIGR00696">
    <property type="entry name" value="wecG_tagA_cpsF"/>
    <property type="match status" value="1"/>
</dbReference>
<proteinExistence type="predicted"/>
<dbReference type="RefSeq" id="WP_144030834.1">
    <property type="nucleotide sequence ID" value="NZ_CP088100.1"/>
</dbReference>
<dbReference type="CDD" id="cd06533">
    <property type="entry name" value="Glyco_transf_WecG_TagA"/>
    <property type="match status" value="1"/>
</dbReference>
<accession>A0ABY3QVQ9</accession>
<evidence type="ECO:0000313" key="4">
    <source>
        <dbReference type="Proteomes" id="UP001430990"/>
    </source>
</evidence>
<evidence type="ECO:0000256" key="2">
    <source>
        <dbReference type="ARBA" id="ARBA00022679"/>
    </source>
</evidence>
<dbReference type="Proteomes" id="UP001430990">
    <property type="component" value="Chromosome"/>
</dbReference>
<dbReference type="InterPro" id="IPR004629">
    <property type="entry name" value="WecG_TagA_CpsF"/>
</dbReference>
<dbReference type="PANTHER" id="PTHR34136">
    <property type="match status" value="1"/>
</dbReference>
<organism evidence="3 4">
    <name type="scientific">Bradyrhizobium barranii</name>
    <dbReference type="NCBI Taxonomy" id="2992140"/>
    <lineage>
        <taxon>Bacteria</taxon>
        <taxon>Pseudomonadati</taxon>
        <taxon>Pseudomonadota</taxon>
        <taxon>Alphaproteobacteria</taxon>
        <taxon>Hyphomicrobiales</taxon>
        <taxon>Nitrobacteraceae</taxon>
        <taxon>Bradyrhizobium</taxon>
    </lineage>
</organism>
<gene>
    <name evidence="3" type="ORF">BjapCC829_16825</name>
</gene>
<keyword evidence="1" id="KW-0328">Glycosyltransferase</keyword>
<dbReference type="PANTHER" id="PTHR34136:SF1">
    <property type="entry name" value="UDP-N-ACETYL-D-MANNOSAMINURONIC ACID TRANSFERASE"/>
    <property type="match status" value="1"/>
</dbReference>